<name>W7EJY2_BIPV3</name>
<proteinExistence type="predicted"/>
<accession>W7EJY2</accession>
<dbReference type="AlphaFoldDB" id="W7EJY2"/>
<dbReference type="PANTHER" id="PTHR40780">
    <property type="entry name" value="DUF3669 DOMAIN-CONTAINING PROTEIN"/>
    <property type="match status" value="1"/>
</dbReference>
<dbReference type="OrthoDB" id="2993351at2759"/>
<evidence type="ECO:0000259" key="1">
    <source>
        <dbReference type="Pfam" id="PF12417"/>
    </source>
</evidence>
<dbReference type="InterPro" id="IPR022137">
    <property type="entry name" value="Znf_prot_DUF3669"/>
</dbReference>
<dbReference type="Pfam" id="PF12417">
    <property type="entry name" value="DUF3669"/>
    <property type="match status" value="1"/>
</dbReference>
<evidence type="ECO:0000313" key="3">
    <source>
        <dbReference type="Proteomes" id="UP000054337"/>
    </source>
</evidence>
<dbReference type="GeneID" id="26251881"/>
<sequence length="393" mass="45056">MVIHESNSSEEIIYETLRRTLSPQIAVSSSCGFANPIEKLEPSNQSVFAVIGRGTCGTVFEVAGSKIAIKKGSDKYGLWVDANLTHEASRAVMEMKVYLESIFPDSSIPLVPQAHGWVHDEELEKWWYINRSQFPDDDNEIGFLFYVERISPLPEATRTALIRKYFPREFQDISLRDPSNRTCLIRPYLGMRRTDHELKHPAETLQNFPLHLDQMEEIGLDIAQFSREMAIGLAIIHWRVGLDGMDMEFGLGSVANDLEVFPLIENFEKINPFSVPVRNMARRPTHLWMLDFDKTSKLDFNDWKKARGRMVTAVTGNDPYFPNPATSGEKEKLVWSNFEEVYLQAACAVLKMHPTLSEKVRTRKYPEAFLIDWKKRAQSLEETKDGSFIKFVG</sequence>
<dbReference type="PANTHER" id="PTHR40780:SF2">
    <property type="entry name" value="DUF3669 DOMAIN-CONTAINING PROTEIN"/>
    <property type="match status" value="1"/>
</dbReference>
<feature type="domain" description="DUF3669" evidence="1">
    <location>
        <begin position="287"/>
        <end position="351"/>
    </location>
</feature>
<dbReference type="HOGENOM" id="CLU_039531_0_0_1"/>
<organism evidence="2 3">
    <name type="scientific">Bipolaris victoriae (strain FI3)</name>
    <name type="common">Victoria blight of oats agent</name>
    <name type="synonym">Cochliobolus victoriae</name>
    <dbReference type="NCBI Taxonomy" id="930091"/>
    <lineage>
        <taxon>Eukaryota</taxon>
        <taxon>Fungi</taxon>
        <taxon>Dikarya</taxon>
        <taxon>Ascomycota</taxon>
        <taxon>Pezizomycotina</taxon>
        <taxon>Dothideomycetes</taxon>
        <taxon>Pleosporomycetidae</taxon>
        <taxon>Pleosporales</taxon>
        <taxon>Pleosporineae</taxon>
        <taxon>Pleosporaceae</taxon>
        <taxon>Bipolaris</taxon>
    </lineage>
</organism>
<keyword evidence="3" id="KW-1185">Reference proteome</keyword>
<dbReference type="RefSeq" id="XP_014555658.1">
    <property type="nucleotide sequence ID" value="XM_014700172.1"/>
</dbReference>
<gene>
    <name evidence="2" type="ORF">COCVIDRAFT_16761</name>
</gene>
<protein>
    <recommendedName>
        <fullName evidence="1">DUF3669 domain-containing protein</fullName>
    </recommendedName>
</protein>
<evidence type="ECO:0000313" key="2">
    <source>
        <dbReference type="EMBL" id="EUN26095.1"/>
    </source>
</evidence>
<dbReference type="EMBL" id="KI968743">
    <property type="protein sequence ID" value="EUN26095.1"/>
    <property type="molecule type" value="Genomic_DNA"/>
</dbReference>
<reference evidence="2 3" key="1">
    <citation type="journal article" date="2013" name="PLoS Genet.">
        <title>Comparative genome structure, secondary metabolite, and effector coding capacity across Cochliobolus pathogens.</title>
        <authorList>
            <person name="Condon B.J."/>
            <person name="Leng Y."/>
            <person name="Wu D."/>
            <person name="Bushley K.E."/>
            <person name="Ohm R.A."/>
            <person name="Otillar R."/>
            <person name="Martin J."/>
            <person name="Schackwitz W."/>
            <person name="Grimwood J."/>
            <person name="MohdZainudin N."/>
            <person name="Xue C."/>
            <person name="Wang R."/>
            <person name="Manning V.A."/>
            <person name="Dhillon B."/>
            <person name="Tu Z.J."/>
            <person name="Steffenson B.J."/>
            <person name="Salamov A."/>
            <person name="Sun H."/>
            <person name="Lowry S."/>
            <person name="LaButti K."/>
            <person name="Han J."/>
            <person name="Copeland A."/>
            <person name="Lindquist E."/>
            <person name="Barry K."/>
            <person name="Schmutz J."/>
            <person name="Baker S.E."/>
            <person name="Ciuffetti L.M."/>
            <person name="Grigoriev I.V."/>
            <person name="Zhong S."/>
            <person name="Turgeon B.G."/>
        </authorList>
    </citation>
    <scope>NUCLEOTIDE SEQUENCE [LARGE SCALE GENOMIC DNA]</scope>
    <source>
        <strain evidence="2 3">FI3</strain>
    </source>
</reference>
<dbReference type="Proteomes" id="UP000054337">
    <property type="component" value="Unassembled WGS sequence"/>
</dbReference>